<evidence type="ECO:0000259" key="10">
    <source>
        <dbReference type="Pfam" id="PF00266"/>
    </source>
</evidence>
<dbReference type="Proteomes" id="UP000070174">
    <property type="component" value="Unassembled WGS sequence"/>
</dbReference>
<evidence type="ECO:0000256" key="4">
    <source>
        <dbReference type="ARBA" id="ARBA00022679"/>
    </source>
</evidence>
<reference evidence="11 12" key="1">
    <citation type="submission" date="2016-01" db="EMBL/GenBank/DDBJ databases">
        <authorList>
            <person name="Oliw E.H."/>
        </authorList>
    </citation>
    <scope>NUCLEOTIDE SEQUENCE [LARGE SCALE GENOMIC DNA]</scope>
    <source>
        <strain evidence="11 12">CMW7756A</strain>
    </source>
</reference>
<gene>
    <name evidence="11" type="ORF">HMPREF3229_01026</name>
</gene>
<keyword evidence="3 11" id="KW-0032">Aminotransferase</keyword>
<proteinExistence type="inferred from homology"/>
<dbReference type="Gene3D" id="3.90.1150.10">
    <property type="entry name" value="Aspartate Aminotransferase, domain 1"/>
    <property type="match status" value="1"/>
</dbReference>
<dbReference type="InterPro" id="IPR000192">
    <property type="entry name" value="Aminotrans_V_dom"/>
</dbReference>
<evidence type="ECO:0000256" key="6">
    <source>
        <dbReference type="PIRSR" id="PIRSR000524-1"/>
    </source>
</evidence>
<dbReference type="SUPFAM" id="SSF53383">
    <property type="entry name" value="PLP-dependent transferases"/>
    <property type="match status" value="1"/>
</dbReference>
<evidence type="ECO:0000256" key="2">
    <source>
        <dbReference type="ARBA" id="ARBA00009236"/>
    </source>
</evidence>
<dbReference type="GO" id="GO:0008453">
    <property type="term" value="F:alanine-glyoxylate transaminase activity"/>
    <property type="evidence" value="ECO:0007669"/>
    <property type="project" value="TreeGrafter"/>
</dbReference>
<dbReference type="InterPro" id="IPR024169">
    <property type="entry name" value="SP_NH2Trfase/AEP_transaminase"/>
</dbReference>
<dbReference type="EMBL" id="LRQE01000029">
    <property type="protein sequence ID" value="KXA30103.1"/>
    <property type="molecule type" value="Genomic_DNA"/>
</dbReference>
<evidence type="ECO:0000313" key="11">
    <source>
        <dbReference type="EMBL" id="KXA30103.1"/>
    </source>
</evidence>
<dbReference type="PIRSF" id="PIRSF000524">
    <property type="entry name" value="SPT"/>
    <property type="match status" value="1"/>
</dbReference>
<accession>A0A133PNC5</accession>
<dbReference type="RefSeq" id="WP_060800163.1">
    <property type="nucleotide sequence ID" value="NZ_KQ957099.1"/>
</dbReference>
<evidence type="ECO:0000256" key="1">
    <source>
        <dbReference type="ARBA" id="ARBA00001933"/>
    </source>
</evidence>
<evidence type="ECO:0000256" key="5">
    <source>
        <dbReference type="ARBA" id="ARBA00022898"/>
    </source>
</evidence>
<feature type="domain" description="Aminotransferase class V" evidence="10">
    <location>
        <begin position="7"/>
        <end position="319"/>
    </location>
</feature>
<dbReference type="PATRIC" id="fig|54005.3.peg.1012"/>
<sequence length="374" mass="42129">MKILCAGPTSIDPRVMEVMGKSLTNPDIDPEYEKKHRQVEKKISKLLKTEATSFIMLGEGMIGLEGAIINLVEKGDRVLVLNNGVFGAGFADFVKYYEGVPYIYEDDFRRGFDIEKLKNFLEKDHDFKVATMVHCETPSGITNDVKTICQLLNSYGILTVVDTVSGMGGEEFDFDDYKVDIALGGSQKCISAPTGLTLVTISERAKQAIRDRKKPVPSYYMNFENYYAYSDGFAFPYTMNENLTYALDLALDLLFEKDSLALHKKYAEVTREIFEKAGFELYAKDSRSNTLTAVMVPEGFIAEDIIGALREKGILISKGAGDIFEKVFRIGHMGNNISYENFLELYEKLDEVFGELGIKTKVSLKEEFQKLMQK</sequence>
<evidence type="ECO:0000256" key="9">
    <source>
        <dbReference type="RuleBase" id="RU004504"/>
    </source>
</evidence>
<feature type="modified residue" description="N6-(pyridoxal phosphate)lysine" evidence="7">
    <location>
        <position position="188"/>
    </location>
</feature>
<organism evidence="11">
    <name type="scientific">Peptoniphilus harei</name>
    <dbReference type="NCBI Taxonomy" id="54005"/>
    <lineage>
        <taxon>Bacteria</taxon>
        <taxon>Bacillati</taxon>
        <taxon>Bacillota</taxon>
        <taxon>Tissierellia</taxon>
        <taxon>Tissierellales</taxon>
        <taxon>Peptoniphilaceae</taxon>
        <taxon>Peptoniphilus</taxon>
    </lineage>
</organism>
<dbReference type="GO" id="GO:0019265">
    <property type="term" value="P:glycine biosynthetic process, by transamination of glyoxylate"/>
    <property type="evidence" value="ECO:0007669"/>
    <property type="project" value="TreeGrafter"/>
</dbReference>
<dbReference type="PANTHER" id="PTHR21152:SF24">
    <property type="entry name" value="ALANINE--GLYOXYLATE AMINOTRANSFERASE 1"/>
    <property type="match status" value="1"/>
</dbReference>
<protein>
    <submittedName>
        <fullName evidence="11">Aminotransferase, class V</fullName>
    </submittedName>
</protein>
<comment type="cofactor">
    <cofactor evidence="1 7 9">
        <name>pyridoxal 5'-phosphate</name>
        <dbReference type="ChEBI" id="CHEBI:597326"/>
    </cofactor>
</comment>
<dbReference type="GO" id="GO:0004760">
    <property type="term" value="F:L-serine-pyruvate transaminase activity"/>
    <property type="evidence" value="ECO:0007669"/>
    <property type="project" value="TreeGrafter"/>
</dbReference>
<dbReference type="InterPro" id="IPR015421">
    <property type="entry name" value="PyrdxlP-dep_Trfase_major"/>
</dbReference>
<feature type="binding site" evidence="6">
    <location>
        <position position="329"/>
    </location>
    <ligand>
        <name>substrate</name>
    </ligand>
</feature>
<keyword evidence="4 11" id="KW-0808">Transferase</keyword>
<dbReference type="AlphaFoldDB" id="A0A133PNC5"/>
<comment type="caution">
    <text evidence="11">The sequence shown here is derived from an EMBL/GenBank/DDBJ whole genome shotgun (WGS) entry which is preliminary data.</text>
</comment>
<evidence type="ECO:0000256" key="8">
    <source>
        <dbReference type="RuleBase" id="RU004075"/>
    </source>
</evidence>
<name>A0A133PNC5_9FIRM</name>
<evidence type="ECO:0000256" key="7">
    <source>
        <dbReference type="PIRSR" id="PIRSR000524-50"/>
    </source>
</evidence>
<dbReference type="Gene3D" id="3.40.640.10">
    <property type="entry name" value="Type I PLP-dependent aspartate aminotransferase-like (Major domain)"/>
    <property type="match status" value="1"/>
</dbReference>
<dbReference type="InterPro" id="IPR015424">
    <property type="entry name" value="PyrdxlP-dep_Trfase"/>
</dbReference>
<dbReference type="Pfam" id="PF00266">
    <property type="entry name" value="Aminotran_5"/>
    <property type="match status" value="1"/>
</dbReference>
<evidence type="ECO:0000256" key="3">
    <source>
        <dbReference type="ARBA" id="ARBA00022576"/>
    </source>
</evidence>
<dbReference type="InterPro" id="IPR020578">
    <property type="entry name" value="Aminotrans_V_PyrdxlP_BS"/>
</dbReference>
<keyword evidence="5 7" id="KW-0663">Pyridoxal phosphate</keyword>
<dbReference type="InterPro" id="IPR015422">
    <property type="entry name" value="PyrdxlP-dep_Trfase_small"/>
</dbReference>
<comment type="similarity">
    <text evidence="2 8">Belongs to the class-V pyridoxal-phosphate-dependent aminotransferase family.</text>
</comment>
<evidence type="ECO:0000313" key="12">
    <source>
        <dbReference type="Proteomes" id="UP000070174"/>
    </source>
</evidence>
<dbReference type="PROSITE" id="PS00595">
    <property type="entry name" value="AA_TRANSFER_CLASS_5"/>
    <property type="match status" value="1"/>
</dbReference>
<dbReference type="PANTHER" id="PTHR21152">
    <property type="entry name" value="AMINOTRANSFERASE CLASS V"/>
    <property type="match status" value="1"/>
</dbReference>